<organism evidence="1">
    <name type="scientific">Xenorhabdus bovienii str. puntauvense</name>
    <dbReference type="NCBI Taxonomy" id="1398201"/>
    <lineage>
        <taxon>Bacteria</taxon>
        <taxon>Pseudomonadati</taxon>
        <taxon>Pseudomonadota</taxon>
        <taxon>Gammaproteobacteria</taxon>
        <taxon>Enterobacterales</taxon>
        <taxon>Morganellaceae</taxon>
        <taxon>Xenorhabdus</taxon>
    </lineage>
</organism>
<comment type="caution">
    <text evidence="1">The sequence shown here is derived from an EMBL/GenBank/DDBJ whole genome shotgun (WGS) entry which is preliminary data.</text>
</comment>
<dbReference type="AlphaFoldDB" id="A0A077NJI5"/>
<protein>
    <submittedName>
        <fullName evidence="1">Uncharacterized protein</fullName>
    </submittedName>
</protein>
<evidence type="ECO:0000313" key="1">
    <source>
        <dbReference type="EMBL" id="CDG97990.1"/>
    </source>
</evidence>
<reference evidence="1" key="1">
    <citation type="submission" date="2013-07" db="EMBL/GenBank/DDBJ databases">
        <title>Sub-species coevolution in mutualistic symbiosis.</title>
        <authorList>
            <person name="Murfin K."/>
            <person name="Klassen J."/>
            <person name="Lee M."/>
            <person name="Forst S."/>
            <person name="Stock P."/>
            <person name="Goodrich-Blair H."/>
        </authorList>
    </citation>
    <scope>NUCLEOTIDE SEQUENCE [LARGE SCALE GENOMIC DNA]</scope>
    <source>
        <strain evidence="1">Puntauvense</strain>
    </source>
</reference>
<sequence length="43" mass="5078">MIFSHLELPKISNNYYGRKLSKMLLKYTPSGFNLISNTQRFLL</sequence>
<accession>A0A077NJI5</accession>
<name>A0A077NJI5_XENBV</name>
<dbReference type="HOGENOM" id="CLU_3241557_0_0_6"/>
<dbReference type="EMBL" id="CBSW010000211">
    <property type="protein sequence ID" value="CDG97990.1"/>
    <property type="molecule type" value="Genomic_DNA"/>
</dbReference>
<dbReference type="Proteomes" id="UP000028511">
    <property type="component" value="Unassembled WGS sequence"/>
</dbReference>
<proteinExistence type="predicted"/>
<gene>
    <name evidence="1" type="ORF">XBP1_2890020</name>
</gene>